<feature type="disulfide bond" evidence="4">
    <location>
        <begin position="321"/>
        <end position="354"/>
    </location>
</feature>
<keyword evidence="5" id="KW-0645">Protease</keyword>
<feature type="domain" description="Peptidase A1" evidence="7">
    <location>
        <begin position="37"/>
        <end position="394"/>
    </location>
</feature>
<dbReference type="InterPro" id="IPR034164">
    <property type="entry name" value="Pepsin-like_dom"/>
</dbReference>
<gene>
    <name evidence="8" type="ORF">LTR09_006317</name>
</gene>
<evidence type="ECO:0000256" key="5">
    <source>
        <dbReference type="RuleBase" id="RU000454"/>
    </source>
</evidence>
<dbReference type="AlphaFoldDB" id="A0AAJ0DLC5"/>
<protein>
    <recommendedName>
        <fullName evidence="7">Peptidase A1 domain-containing protein</fullName>
    </recommendedName>
</protein>
<evidence type="ECO:0000256" key="4">
    <source>
        <dbReference type="PIRSR" id="PIRSR601461-2"/>
    </source>
</evidence>
<evidence type="ECO:0000313" key="8">
    <source>
        <dbReference type="EMBL" id="KAK3052463.1"/>
    </source>
</evidence>
<feature type="signal peptide" evidence="6">
    <location>
        <begin position="1"/>
        <end position="19"/>
    </location>
</feature>
<comment type="caution">
    <text evidence="8">The sequence shown here is derived from an EMBL/GenBank/DDBJ whole genome shotgun (WGS) entry which is preliminary data.</text>
</comment>
<dbReference type="CDD" id="cd05471">
    <property type="entry name" value="pepsin_like"/>
    <property type="match status" value="1"/>
</dbReference>
<dbReference type="PROSITE" id="PS51767">
    <property type="entry name" value="PEPTIDASE_A1"/>
    <property type="match status" value="1"/>
</dbReference>
<sequence length="443" mass="46660">MFATALLLLSTLPLAIVSADTLSAILPLQATRYGTDLVANISIGDSTYQVLADTGSADLWVLGSNWTCHDSSTDAILPRAECQFGNKTYTPSPTFSALSSVWLGERYGDGNAIGPMGFERVQLGEIVIPQQQIGVVNYSSTIGDRVNTGVMGLAFSSIALAHPEGYAPNTSLGLLGETVPYDTVFVSMVQQGVLPYFSFALERLPLGQEKGFGGYLTFGTLPPVAHGDFATTPVEITQAMPASLTNGTRKITEWALSVQAVSWDGKSYDTPFQAVVDTGNWANYFPRGVAAQINAGFSPPGKLVSPTSRFDSSQLFYSVPCSATPPANVSIQTGGKVFAIDARDMIWRDWTGECFSSVAPATPIGDIELPFLGDAFLKNMVAVFDVGKEEMRFAARVDENSSDGSGTVVPASGGSALGRGCCSTVTVMLGVAVVVAASVLFSS</sequence>
<proteinExistence type="inferred from homology"/>
<dbReference type="SUPFAM" id="SSF50630">
    <property type="entry name" value="Acid proteases"/>
    <property type="match status" value="1"/>
</dbReference>
<feature type="active site" evidence="3">
    <location>
        <position position="53"/>
    </location>
</feature>
<dbReference type="InterPro" id="IPR033121">
    <property type="entry name" value="PEPTIDASE_A1"/>
</dbReference>
<dbReference type="GO" id="GO:0006508">
    <property type="term" value="P:proteolysis"/>
    <property type="evidence" value="ECO:0007669"/>
    <property type="project" value="UniProtKB-KW"/>
</dbReference>
<dbReference type="GO" id="GO:0004190">
    <property type="term" value="F:aspartic-type endopeptidase activity"/>
    <property type="evidence" value="ECO:0007669"/>
    <property type="project" value="UniProtKB-KW"/>
</dbReference>
<evidence type="ECO:0000256" key="6">
    <source>
        <dbReference type="SAM" id="SignalP"/>
    </source>
</evidence>
<dbReference type="Gene3D" id="2.40.70.10">
    <property type="entry name" value="Acid Proteases"/>
    <property type="match status" value="2"/>
</dbReference>
<keyword evidence="4" id="KW-1015">Disulfide bond</keyword>
<reference evidence="8" key="1">
    <citation type="submission" date="2023-04" db="EMBL/GenBank/DDBJ databases">
        <title>Black Yeasts Isolated from many extreme environments.</title>
        <authorList>
            <person name="Coleine C."/>
            <person name="Stajich J.E."/>
            <person name="Selbmann L."/>
        </authorList>
    </citation>
    <scope>NUCLEOTIDE SEQUENCE</scope>
    <source>
        <strain evidence="8">CCFEE 5312</strain>
    </source>
</reference>
<dbReference type="PRINTS" id="PR00792">
    <property type="entry name" value="PEPSIN"/>
</dbReference>
<feature type="active site" evidence="3">
    <location>
        <position position="277"/>
    </location>
</feature>
<dbReference type="InterPro" id="IPR001461">
    <property type="entry name" value="Aspartic_peptidase_A1"/>
</dbReference>
<evidence type="ECO:0000256" key="2">
    <source>
        <dbReference type="ARBA" id="ARBA00022750"/>
    </source>
</evidence>
<organism evidence="8 9">
    <name type="scientific">Extremus antarcticus</name>
    <dbReference type="NCBI Taxonomy" id="702011"/>
    <lineage>
        <taxon>Eukaryota</taxon>
        <taxon>Fungi</taxon>
        <taxon>Dikarya</taxon>
        <taxon>Ascomycota</taxon>
        <taxon>Pezizomycotina</taxon>
        <taxon>Dothideomycetes</taxon>
        <taxon>Dothideomycetidae</taxon>
        <taxon>Mycosphaerellales</taxon>
        <taxon>Extremaceae</taxon>
        <taxon>Extremus</taxon>
    </lineage>
</organism>
<feature type="chain" id="PRO_5042600384" description="Peptidase A1 domain-containing protein" evidence="6">
    <location>
        <begin position="20"/>
        <end position="443"/>
    </location>
</feature>
<evidence type="ECO:0000256" key="3">
    <source>
        <dbReference type="PIRSR" id="PIRSR601461-1"/>
    </source>
</evidence>
<keyword evidence="9" id="KW-1185">Reference proteome</keyword>
<evidence type="ECO:0000313" key="9">
    <source>
        <dbReference type="Proteomes" id="UP001271007"/>
    </source>
</evidence>
<evidence type="ECO:0000256" key="1">
    <source>
        <dbReference type="ARBA" id="ARBA00007447"/>
    </source>
</evidence>
<keyword evidence="6" id="KW-0732">Signal</keyword>
<dbReference type="InterPro" id="IPR001969">
    <property type="entry name" value="Aspartic_peptidase_AS"/>
</dbReference>
<dbReference type="Pfam" id="PF00026">
    <property type="entry name" value="Asp"/>
    <property type="match status" value="1"/>
</dbReference>
<dbReference type="GO" id="GO:0000324">
    <property type="term" value="C:fungal-type vacuole"/>
    <property type="evidence" value="ECO:0007669"/>
    <property type="project" value="TreeGrafter"/>
</dbReference>
<dbReference type="EMBL" id="JAWDJX010000020">
    <property type="protein sequence ID" value="KAK3052463.1"/>
    <property type="molecule type" value="Genomic_DNA"/>
</dbReference>
<keyword evidence="2 5" id="KW-0064">Aspartyl protease</keyword>
<name>A0AAJ0DLC5_9PEZI</name>
<keyword evidence="5" id="KW-0378">Hydrolase</keyword>
<dbReference type="Proteomes" id="UP001271007">
    <property type="component" value="Unassembled WGS sequence"/>
</dbReference>
<dbReference type="PANTHER" id="PTHR47966:SF47">
    <property type="entry name" value="ENDOPEPTIDASE, PUTATIVE (AFU_ORTHOLOGUE AFUA_3G01220)-RELATED"/>
    <property type="match status" value="1"/>
</dbReference>
<comment type="similarity">
    <text evidence="1 5">Belongs to the peptidase A1 family.</text>
</comment>
<evidence type="ECO:0000259" key="7">
    <source>
        <dbReference type="PROSITE" id="PS51767"/>
    </source>
</evidence>
<dbReference type="InterPro" id="IPR021109">
    <property type="entry name" value="Peptidase_aspartic_dom_sf"/>
</dbReference>
<dbReference type="PANTHER" id="PTHR47966">
    <property type="entry name" value="BETA-SITE APP-CLEAVING ENZYME, ISOFORM A-RELATED"/>
    <property type="match status" value="1"/>
</dbReference>
<accession>A0AAJ0DLC5</accession>
<dbReference type="PROSITE" id="PS00141">
    <property type="entry name" value="ASP_PROTEASE"/>
    <property type="match status" value="1"/>
</dbReference>